<dbReference type="InterPro" id="IPR003891">
    <property type="entry name" value="Initiation_fac_eIF4g_MI"/>
</dbReference>
<dbReference type="Gramene" id="Kaladp0068s0304.1.v1.1">
    <property type="protein sequence ID" value="Kaladp0068s0304.1.v1.1"/>
    <property type="gene ID" value="Kaladp0068s0304.v1.1"/>
</dbReference>
<evidence type="ECO:0000256" key="1">
    <source>
        <dbReference type="ARBA" id="ARBA00005775"/>
    </source>
</evidence>
<feature type="region of interest" description="Disordered" evidence="7">
    <location>
        <begin position="1338"/>
        <end position="1525"/>
    </location>
</feature>
<evidence type="ECO:0000256" key="2">
    <source>
        <dbReference type="ARBA" id="ARBA00022540"/>
    </source>
</evidence>
<dbReference type="InterPro" id="IPR003890">
    <property type="entry name" value="MIF4G-like_typ-3"/>
</dbReference>
<feature type="region of interest" description="Disordered" evidence="7">
    <location>
        <begin position="1702"/>
        <end position="1721"/>
    </location>
</feature>
<feature type="compositionally biased region" description="Basic and acidic residues" evidence="7">
    <location>
        <begin position="996"/>
        <end position="1010"/>
    </location>
</feature>
<protein>
    <recommendedName>
        <fullName evidence="5">Eukaryotic translation initiation factor 4G</fullName>
    </recommendedName>
    <alternativeName>
        <fullName evidence="6">Protein synthesis initiation factor 4G</fullName>
    </alternativeName>
</protein>
<evidence type="ECO:0000313" key="10">
    <source>
        <dbReference type="Proteomes" id="UP000594263"/>
    </source>
</evidence>
<dbReference type="GO" id="GO:0003729">
    <property type="term" value="F:mRNA binding"/>
    <property type="evidence" value="ECO:0007669"/>
    <property type="project" value="TreeGrafter"/>
</dbReference>
<dbReference type="SMART" id="SM00543">
    <property type="entry name" value="MIF4G"/>
    <property type="match status" value="1"/>
</dbReference>
<dbReference type="GO" id="GO:0016281">
    <property type="term" value="C:eukaryotic translation initiation factor 4F complex"/>
    <property type="evidence" value="ECO:0007669"/>
    <property type="project" value="TreeGrafter"/>
</dbReference>
<dbReference type="Pfam" id="PF02847">
    <property type="entry name" value="MA3"/>
    <property type="match status" value="1"/>
</dbReference>
<dbReference type="PANTHER" id="PTHR23253">
    <property type="entry name" value="EUKARYOTIC TRANSLATION INITIATION FACTOR 4 GAMMA"/>
    <property type="match status" value="1"/>
</dbReference>
<feature type="compositionally biased region" description="Low complexity" evidence="7">
    <location>
        <begin position="107"/>
        <end position="121"/>
    </location>
</feature>
<dbReference type="GO" id="GO:0003743">
    <property type="term" value="F:translation initiation factor activity"/>
    <property type="evidence" value="ECO:0007669"/>
    <property type="project" value="UniProtKB-KW"/>
</dbReference>
<feature type="compositionally biased region" description="Polar residues" evidence="7">
    <location>
        <begin position="19"/>
        <end position="34"/>
    </location>
</feature>
<feature type="region of interest" description="Disordered" evidence="7">
    <location>
        <begin position="1203"/>
        <end position="1231"/>
    </location>
</feature>
<feature type="domain" description="MI" evidence="8">
    <location>
        <begin position="1532"/>
        <end position="1656"/>
    </location>
</feature>
<evidence type="ECO:0000313" key="9">
    <source>
        <dbReference type="EnsemblPlants" id="Kaladp0068s0304.1.v1.1"/>
    </source>
</evidence>
<sequence length="1721" mass="187120">MSGNQSRFDKSDYKKPGRSGNSSGTYQRSYSNKNAGGAGGGSGPPPPVSSNRSFKKTNNVQGGQPAFNSQPTVAALSQTQHNFQHNGIPEQQPIRRPAGNAVSEVTSRAYESSSSQRSNQAVPKAPAPQSTTMSSDTKSQTTPVKEDAPKSISVQFGSISPGFMNGMQIPARTSSAPPNLDEQKRNQARIDSFRTVPTAPVPAAPKQQLTEKESGVSKQVRGVEPHLVPRTRKDSHVSSTPSSSLPQKPPSIPMSGIPMQVPFHQQQVHLPYGGPNPPIQPQGLPGASMHMPLPMHYSIGNAPQLQHQMYMPNIQPHPMQHQGIMHQGPGMSFPAQIGPHMPHQLGNLGMNMPPQYSPQQAGKFAAPPRKSVVIMHPDTREELKLDKRGDKHGEGSLLGLRPHSNVPVKSQTVPSYTSSPSPSFYPNSFNSSPNIVPTSSLSAISSLGTPGTHAPIFNHVSRNTPAAGFGSPSVSSKVAISVSAPSELLKTEKGIDTQVAVSRKANAVSNNVSAQSMATVAVKGESPKLEGQVDAKQKLSGVDSYGASINLIQDLNSSNKESSIWPVSAGTIQDYAPDKRGVEDNHVDSTKNPPNKPEEKESAQDELQASALSDSTHSPLGIVNDIKSSGTDIEGNIDSKSDITSSKTLDEKSTCRVEPSLNGRTNIHGSSGSAEVKEGKQLDRSVDDEIKQKNEIPTFATHEEQEGSADRHTNAGTDTTNNGLPGTESEHSSADDVEIRESFDKHASEAAALSDSPYPSGDKSSHLDNVASANSGDAMKTAVSDPDLTLGNDGGDRKNIGDGAHSFTVTGSKDKMVPDQNRPKSASSKGKKKLKELLQKADAAGTTFDIYMAYKAPEEHKETGLSPEFTETDTIKNETKMMPVHAITEDSDTREGGSRSKGEPDDWEDAADVATPKVGSPDNDTQQLIQHDSEIFTKKYSRDFLFKFKSQNYDLPEGFNIAPGVANVLLIPSASKGHNDRDSYPSPGRHTGGGSRPDRHGPAMDDDKWSKAQGHSVHNRDHVNSAGGFRPVQGGNFGVLRNSRQAPGVNHSGPPQLINAMHRNNTEADRWQRGSNFQKGLIPSPQTPSQLMHKAEKKYEVGQVADEEQAKQRRLKAILNKLTPQNFEKLFEQVKEVNIDSAVTLTGVISQIFDKALMEPTFCEMYADFCYHLSGELPDFSGENEKITFKRLLLNKCQEEFERGEREQEEANRSEDSEITQTKEEREERRVQARRRMLGNIRLIGELFKKKMLTERIMHECIKKLLGQHQNPDEEDLEALCKLMSTIGEMIDHPVAKQFMDAYFGMMDKLSVDMNLSSRVRFMLKDAIDLRKNKWQQRRKVEGPKKIEEVHRDAAHERQAQANRARGPGIIASGRRGPPPEFGSRGSNTMPSPNSHSGNFRGYPSHSRSFGNQDIRSDDRQTSFESRAPVPLRTVRDDMITLGPQGGLARGMSSRGSASLANAPPIDRPLSSGESRRTDAGYNGTNSVTERPTSSSSEDAVGRSAPERYSRNAGSSFGKTSTSPGKAFSVEQLQDMSLAAIKEFYSAKDEKEVTLCITELNSPSFYPSMIALWVTDSFERKDMHRDLLTSLLINLSKPPTGILNQQDLLKGFEAVLATLEDAVNDAPRAPEFLGHILAKSIVENVVPLADISRVLHDGGEEPGTLLESGLAGDVLGIILEAIQAEKGDSVMNQTLSSANLQLKDFRPPGPTKSNKLEKFIK</sequence>
<name>A0A7N0UHV3_KALFE</name>
<feature type="compositionally biased region" description="Polar residues" evidence="7">
    <location>
        <begin position="605"/>
        <end position="618"/>
    </location>
</feature>
<dbReference type="InterPro" id="IPR016024">
    <property type="entry name" value="ARM-type_fold"/>
</dbReference>
<dbReference type="FunFam" id="1.25.40.180:FF:000034">
    <property type="entry name" value="Eukaryotic translation initiation factor 4G"/>
    <property type="match status" value="1"/>
</dbReference>
<feature type="compositionally biased region" description="Basic and acidic residues" evidence="7">
    <location>
        <begin position="1339"/>
        <end position="1359"/>
    </location>
</feature>
<keyword evidence="2" id="KW-0396">Initiation factor</keyword>
<dbReference type="Proteomes" id="UP000594263">
    <property type="component" value="Unplaced"/>
</dbReference>
<feature type="region of interest" description="Disordered" evidence="7">
    <location>
        <begin position="976"/>
        <end position="1030"/>
    </location>
</feature>
<evidence type="ECO:0000259" key="8">
    <source>
        <dbReference type="PROSITE" id="PS51366"/>
    </source>
</evidence>
<dbReference type="SUPFAM" id="SSF48371">
    <property type="entry name" value="ARM repeat"/>
    <property type="match status" value="2"/>
</dbReference>
<dbReference type="EnsemblPlants" id="Kaladp0068s0304.1.v1.1">
    <property type="protein sequence ID" value="Kaladp0068s0304.1.v1.1"/>
    <property type="gene ID" value="Kaladp0068s0304.v1.1"/>
</dbReference>
<feature type="compositionally biased region" description="Basic and acidic residues" evidence="7">
    <location>
        <begin position="675"/>
        <end position="694"/>
    </location>
</feature>
<reference evidence="9" key="1">
    <citation type="submission" date="2021-01" db="UniProtKB">
        <authorList>
            <consortium name="EnsemblPlants"/>
        </authorList>
    </citation>
    <scope>IDENTIFICATION</scope>
</reference>
<feature type="compositionally biased region" description="Basic and acidic residues" evidence="7">
    <location>
        <begin position="887"/>
        <end position="904"/>
    </location>
</feature>
<evidence type="ECO:0000256" key="6">
    <source>
        <dbReference type="ARBA" id="ARBA00075135"/>
    </source>
</evidence>
<feature type="compositionally biased region" description="Low complexity" evidence="7">
    <location>
        <begin position="237"/>
        <end position="246"/>
    </location>
</feature>
<dbReference type="PANTHER" id="PTHR23253:SF9">
    <property type="entry name" value="EUKARYOTIC TRANSLATION INITIATION FACTOR 4 GAMMA 2"/>
    <property type="match status" value="1"/>
</dbReference>
<feature type="compositionally biased region" description="Basic and acidic residues" evidence="7">
    <location>
        <begin position="576"/>
        <end position="589"/>
    </location>
</feature>
<comment type="similarity">
    <text evidence="1">Belongs to the eukaryotic initiation factor 4G family.</text>
</comment>
<feature type="region of interest" description="Disordered" evidence="7">
    <location>
        <begin position="575"/>
        <end position="836"/>
    </location>
</feature>
<feature type="compositionally biased region" description="Polar residues" evidence="7">
    <location>
        <begin position="1512"/>
        <end position="1524"/>
    </location>
</feature>
<organism evidence="9 10">
    <name type="scientific">Kalanchoe fedtschenkoi</name>
    <name type="common">Lavender scallops</name>
    <name type="synonym">South American air plant</name>
    <dbReference type="NCBI Taxonomy" id="63787"/>
    <lineage>
        <taxon>Eukaryota</taxon>
        <taxon>Viridiplantae</taxon>
        <taxon>Streptophyta</taxon>
        <taxon>Embryophyta</taxon>
        <taxon>Tracheophyta</taxon>
        <taxon>Spermatophyta</taxon>
        <taxon>Magnoliopsida</taxon>
        <taxon>eudicotyledons</taxon>
        <taxon>Gunneridae</taxon>
        <taxon>Pentapetalae</taxon>
        <taxon>Saxifragales</taxon>
        <taxon>Crassulaceae</taxon>
        <taxon>Kalanchoe</taxon>
    </lineage>
</organism>
<keyword evidence="4" id="KW-0648">Protein biosynthesis</keyword>
<evidence type="ECO:0000256" key="4">
    <source>
        <dbReference type="ARBA" id="ARBA00022917"/>
    </source>
</evidence>
<keyword evidence="10" id="KW-1185">Reference proteome</keyword>
<accession>A0A7N0UHV3</accession>
<dbReference type="GO" id="GO:0006417">
    <property type="term" value="P:regulation of translation"/>
    <property type="evidence" value="ECO:0007669"/>
    <property type="project" value="UniProtKB-KW"/>
</dbReference>
<dbReference type="OMA" id="ECGAPPR"/>
<dbReference type="PROSITE" id="PS51366">
    <property type="entry name" value="MI"/>
    <property type="match status" value="1"/>
</dbReference>
<proteinExistence type="inferred from homology"/>
<feature type="compositionally biased region" description="Polar residues" evidence="7">
    <location>
        <begin position="662"/>
        <end position="673"/>
    </location>
</feature>
<feature type="compositionally biased region" description="Polar residues" evidence="7">
    <location>
        <begin position="1483"/>
        <end position="1498"/>
    </location>
</feature>
<feature type="compositionally biased region" description="Basic and acidic residues" evidence="7">
    <location>
        <begin position="728"/>
        <end position="748"/>
    </location>
</feature>
<evidence type="ECO:0000256" key="7">
    <source>
        <dbReference type="SAM" id="MobiDB-lite"/>
    </source>
</evidence>
<evidence type="ECO:0000256" key="5">
    <source>
        <dbReference type="ARBA" id="ARBA00067320"/>
    </source>
</evidence>
<feature type="compositionally biased region" description="Polar residues" evidence="7">
    <location>
        <begin position="714"/>
        <end position="724"/>
    </location>
</feature>
<dbReference type="SMART" id="SM00544">
    <property type="entry name" value="MA3"/>
    <property type="match status" value="1"/>
</dbReference>
<feature type="compositionally biased region" description="Polar residues" evidence="7">
    <location>
        <begin position="128"/>
        <end position="143"/>
    </location>
</feature>
<feature type="compositionally biased region" description="Polar residues" evidence="7">
    <location>
        <begin position="1385"/>
        <end position="1398"/>
    </location>
</feature>
<feature type="region of interest" description="Disordered" evidence="7">
    <location>
        <begin position="1"/>
        <end position="254"/>
    </location>
</feature>
<evidence type="ECO:0000256" key="3">
    <source>
        <dbReference type="ARBA" id="ARBA00022845"/>
    </source>
</evidence>
<feature type="region of interest" description="Disordered" evidence="7">
    <location>
        <begin position="387"/>
        <end position="422"/>
    </location>
</feature>
<feature type="region of interest" description="Disordered" evidence="7">
    <location>
        <begin position="859"/>
        <end position="925"/>
    </location>
</feature>
<dbReference type="FunFam" id="1.25.40.180:FF:000024">
    <property type="entry name" value="Eukaryotic translation initiation factor 4G"/>
    <property type="match status" value="1"/>
</dbReference>
<feature type="compositionally biased region" description="Polar residues" evidence="7">
    <location>
        <begin position="49"/>
        <end position="85"/>
    </location>
</feature>
<feature type="compositionally biased region" description="Basic and acidic residues" evidence="7">
    <location>
        <begin position="701"/>
        <end position="713"/>
    </location>
</feature>
<dbReference type="Pfam" id="PF02854">
    <property type="entry name" value="MIF4G"/>
    <property type="match status" value="1"/>
</dbReference>
<dbReference type="Gene3D" id="1.25.40.180">
    <property type="match status" value="2"/>
</dbReference>
<keyword evidence="3" id="KW-0810">Translation regulation</keyword>